<dbReference type="Proteomes" id="UP000004221">
    <property type="component" value="Unassembled WGS sequence"/>
</dbReference>
<name>I4EMY2_9BACT</name>
<accession>I4EMY2</accession>
<reference evidence="2 3" key="1">
    <citation type="journal article" date="2012" name="ISME J.">
        <title>Nitrification expanded: discovery, physiology and genomics of a nitrite-oxidizing bacterium from the phylum Chloroflexi.</title>
        <authorList>
            <person name="Sorokin D.Y."/>
            <person name="Lucker S."/>
            <person name="Vejmelkova D."/>
            <person name="Kostrikina N.A."/>
            <person name="Kleerebezem R."/>
            <person name="Rijpstra W.I."/>
            <person name="Damste J.S."/>
            <person name="Le Paslier D."/>
            <person name="Muyzer G."/>
            <person name="Wagner M."/>
            <person name="van Loosdrecht M.C."/>
            <person name="Daims H."/>
        </authorList>
    </citation>
    <scope>NUCLEOTIDE SEQUENCE [LARGE SCALE GENOMIC DNA]</scope>
    <source>
        <strain evidence="3">none</strain>
    </source>
</reference>
<evidence type="ECO:0000313" key="2">
    <source>
        <dbReference type="EMBL" id="CCF86045.1"/>
    </source>
</evidence>
<protein>
    <submittedName>
        <fullName evidence="2">Uncharacterized protein</fullName>
    </submittedName>
</protein>
<dbReference type="RefSeq" id="WP_008481566.1">
    <property type="nucleotide sequence ID" value="NZ_CAGS01000652.1"/>
</dbReference>
<keyword evidence="3" id="KW-1185">Reference proteome</keyword>
<evidence type="ECO:0000313" key="3">
    <source>
        <dbReference type="Proteomes" id="UP000004221"/>
    </source>
</evidence>
<feature type="compositionally biased region" description="Low complexity" evidence="1">
    <location>
        <begin position="46"/>
        <end position="72"/>
    </location>
</feature>
<gene>
    <name evidence="2" type="ORF">NITHO_6860001</name>
</gene>
<organism evidence="2 3">
    <name type="scientific">Nitrolancea hollandica Lb</name>
    <dbReference type="NCBI Taxonomy" id="1129897"/>
    <lineage>
        <taxon>Bacteria</taxon>
        <taxon>Pseudomonadati</taxon>
        <taxon>Thermomicrobiota</taxon>
        <taxon>Thermomicrobia</taxon>
        <taxon>Sphaerobacterales</taxon>
        <taxon>Sphaerobacterineae</taxon>
        <taxon>Sphaerobacteraceae</taxon>
        <taxon>Nitrolancea</taxon>
    </lineage>
</organism>
<dbReference type="AlphaFoldDB" id="I4EMY2"/>
<comment type="caution">
    <text evidence="2">The sequence shown here is derived from an EMBL/GenBank/DDBJ whole genome shotgun (WGS) entry which is preliminary data.</text>
</comment>
<feature type="region of interest" description="Disordered" evidence="1">
    <location>
        <begin position="46"/>
        <end position="78"/>
    </location>
</feature>
<proteinExistence type="predicted"/>
<evidence type="ECO:0000256" key="1">
    <source>
        <dbReference type="SAM" id="MobiDB-lite"/>
    </source>
</evidence>
<sequence>MNENANGTRRNLLIGLGLLLLVILVLGGAWMANARFQPSADIVLSPESSTPTATTPASPAAPSASAVAPLTSGMATPDPELERAVEQAYLRYWERYSAALETLDTSRVPEVATGEELARIKEEVDGIRQRGLEVHMDVSHKYLIFDVGPEEAKVYDEMLNRSYSIDPEASGPSQEADMEGHVKDTFFFQNVNGIWKVTNSVRHEG</sequence>
<dbReference type="EMBL" id="CAGS01000652">
    <property type="protein sequence ID" value="CCF86045.1"/>
    <property type="molecule type" value="Genomic_DNA"/>
</dbReference>